<dbReference type="InterPro" id="IPR036249">
    <property type="entry name" value="Thioredoxin-like_sf"/>
</dbReference>
<dbReference type="GO" id="GO:0003735">
    <property type="term" value="F:structural constituent of ribosome"/>
    <property type="evidence" value="ECO:0007669"/>
    <property type="project" value="InterPro"/>
</dbReference>
<evidence type="ECO:0000256" key="6">
    <source>
        <dbReference type="ARBA" id="ARBA00035188"/>
    </source>
</evidence>
<accession>A0A067LJ39</accession>
<evidence type="ECO:0000256" key="5">
    <source>
        <dbReference type="ARBA" id="ARBA00023274"/>
    </source>
</evidence>
<proteinExistence type="inferred from homology"/>
<dbReference type="OrthoDB" id="88at2759"/>
<feature type="domain" description="EF-hand" evidence="8">
    <location>
        <begin position="50"/>
        <end position="75"/>
    </location>
</feature>
<dbReference type="PANTHER" id="PTHR21396">
    <property type="entry name" value="39S RIBOSOMAL PROTEIN L43"/>
    <property type="match status" value="1"/>
</dbReference>
<evidence type="ECO:0000259" key="8">
    <source>
        <dbReference type="PROSITE" id="PS50222"/>
    </source>
</evidence>
<dbReference type="SUPFAM" id="SSF52833">
    <property type="entry name" value="Thioredoxin-like"/>
    <property type="match status" value="1"/>
</dbReference>
<dbReference type="Gene3D" id="1.10.238.10">
    <property type="entry name" value="EF-hand"/>
    <property type="match status" value="1"/>
</dbReference>
<feature type="transmembrane region" description="Helical" evidence="7">
    <location>
        <begin position="381"/>
        <end position="409"/>
    </location>
</feature>
<evidence type="ECO:0000256" key="1">
    <source>
        <dbReference type="ARBA" id="ARBA00004173"/>
    </source>
</evidence>
<feature type="transmembrane region" description="Helical" evidence="7">
    <location>
        <begin position="173"/>
        <end position="194"/>
    </location>
</feature>
<keyword evidence="7" id="KW-0812">Transmembrane</keyword>
<comment type="subcellular location">
    <subcellularLocation>
        <location evidence="1">Mitochondrion</location>
    </subcellularLocation>
</comment>
<dbReference type="SUPFAM" id="SSF47473">
    <property type="entry name" value="EF-hand"/>
    <property type="match status" value="1"/>
</dbReference>
<sequence length="535" mass="60369">MTTFDMEKCFESLIKTVMENFQRRSSETVLFAKIPISNILQGDGTLLLEERFDTNGDGFISGEEHEKCLHSCCIPIDDGENKSFRRLQKRKIPILHLLGKKDPNYSNIKLREIFLGLTGSANASFIAYAPTVSSSAAPPLMDVIVVVNAMTFVFLLLSFWLRNKKPVAEERITRAIGIVAAAMVFFLIMGIMFVDMKTFSGGKLSTEELRNCPLSVALDSSISIDEIKRFHFSVNIGLILIPNILQDGDGKLSAEELRNCPLSVALDSSISIDEIKSKIPIPNILQVPKGDEDDWFQEFGEEDDGDRTLLLKECFDIFDTNGDGFISGEEHEKRLDSFCIPIDDGKNRSFRRLQKEKDPNFTSCFWLRNKKPVAAERITGAIGIVAAAMFSQFLAVSTICCPFLFFFFFSPTRVFQMALRGVWQLQKLVVSYCDWGGSSRGIRQFMESHLPAFKEVNPQLEVITELNRGQHPCLKGFYKNKNERVVCVKNLTPEDVLLQATRLRNSLGRKVVKLRTRHVTTHPSVQGTWTTAVKF</sequence>
<dbReference type="GO" id="GO:0032543">
    <property type="term" value="P:mitochondrial translation"/>
    <property type="evidence" value="ECO:0007669"/>
    <property type="project" value="InterPro"/>
</dbReference>
<dbReference type="InterPro" id="IPR039927">
    <property type="entry name" value="Ribosomal_mL43"/>
</dbReference>
<keyword evidence="7" id="KW-0472">Membrane</keyword>
<dbReference type="SMART" id="SM00054">
    <property type="entry name" value="EFh"/>
    <property type="match status" value="2"/>
</dbReference>
<dbReference type="SMART" id="SM00916">
    <property type="entry name" value="L51_S25_CI-B8"/>
    <property type="match status" value="1"/>
</dbReference>
<dbReference type="EMBL" id="KK914256">
    <property type="protein sequence ID" value="KDP44254.1"/>
    <property type="molecule type" value="Genomic_DNA"/>
</dbReference>
<organism evidence="9 10">
    <name type="scientific">Jatropha curcas</name>
    <name type="common">Barbados nut</name>
    <dbReference type="NCBI Taxonomy" id="180498"/>
    <lineage>
        <taxon>Eukaryota</taxon>
        <taxon>Viridiplantae</taxon>
        <taxon>Streptophyta</taxon>
        <taxon>Embryophyta</taxon>
        <taxon>Tracheophyta</taxon>
        <taxon>Spermatophyta</taxon>
        <taxon>Magnoliopsida</taxon>
        <taxon>eudicotyledons</taxon>
        <taxon>Gunneridae</taxon>
        <taxon>Pentapetalae</taxon>
        <taxon>rosids</taxon>
        <taxon>fabids</taxon>
        <taxon>Malpighiales</taxon>
        <taxon>Euphorbiaceae</taxon>
        <taxon>Crotonoideae</taxon>
        <taxon>Jatropheae</taxon>
        <taxon>Jatropha</taxon>
    </lineage>
</organism>
<dbReference type="InterPro" id="IPR011992">
    <property type="entry name" value="EF-hand-dom_pair"/>
</dbReference>
<dbReference type="Pfam" id="PF05047">
    <property type="entry name" value="L51_S25_CI-B8"/>
    <property type="match status" value="1"/>
</dbReference>
<reference evidence="9 10" key="1">
    <citation type="journal article" date="2014" name="PLoS ONE">
        <title>Global Analysis of Gene Expression Profiles in Physic Nut (Jatropha curcas L.) Seedlings Exposed to Salt Stress.</title>
        <authorList>
            <person name="Zhang L."/>
            <person name="Zhang C."/>
            <person name="Wu P."/>
            <person name="Chen Y."/>
            <person name="Li M."/>
            <person name="Jiang H."/>
            <person name="Wu G."/>
        </authorList>
    </citation>
    <scope>NUCLEOTIDE SEQUENCE [LARGE SCALE GENOMIC DNA]</scope>
    <source>
        <strain evidence="10">cv. GZQX0401</strain>
        <tissue evidence="9">Young leaves</tissue>
    </source>
</reference>
<feature type="domain" description="EF-hand" evidence="8">
    <location>
        <begin position="306"/>
        <end position="341"/>
    </location>
</feature>
<dbReference type="PROSITE" id="PS50222">
    <property type="entry name" value="EF_HAND_2"/>
    <property type="match status" value="2"/>
</dbReference>
<protein>
    <recommendedName>
        <fullName evidence="6">Large ribosomal subunit protein mL43</fullName>
    </recommendedName>
</protein>
<evidence type="ECO:0000256" key="4">
    <source>
        <dbReference type="ARBA" id="ARBA00023128"/>
    </source>
</evidence>
<dbReference type="FunFam" id="3.40.30.10:FF:000175">
    <property type="entry name" value="54S ribosomal protein L51, mitochondrial"/>
    <property type="match status" value="1"/>
</dbReference>
<evidence type="ECO:0000256" key="3">
    <source>
        <dbReference type="ARBA" id="ARBA00022980"/>
    </source>
</evidence>
<dbReference type="InterPro" id="IPR002048">
    <property type="entry name" value="EF_hand_dom"/>
</dbReference>
<dbReference type="Proteomes" id="UP000027138">
    <property type="component" value="Unassembled WGS sequence"/>
</dbReference>
<keyword evidence="7" id="KW-1133">Transmembrane helix</keyword>
<gene>
    <name evidence="9" type="ORF">JCGZ_05721</name>
</gene>
<keyword evidence="3" id="KW-0689">Ribosomal protein</keyword>
<keyword evidence="5" id="KW-0687">Ribonucleoprotein</keyword>
<evidence type="ECO:0000256" key="7">
    <source>
        <dbReference type="SAM" id="Phobius"/>
    </source>
</evidence>
<comment type="similarity">
    <text evidence="2">Belongs to the mitochondrion-specific ribosomal protein mL43 family.</text>
</comment>
<feature type="transmembrane region" description="Helical" evidence="7">
    <location>
        <begin position="113"/>
        <end position="131"/>
    </location>
</feature>
<keyword evidence="10" id="KW-1185">Reference proteome</keyword>
<dbReference type="Gene3D" id="3.40.30.10">
    <property type="entry name" value="Glutaredoxin"/>
    <property type="match status" value="1"/>
</dbReference>
<dbReference type="STRING" id="180498.A0A067LJ39"/>
<dbReference type="GO" id="GO:0005762">
    <property type="term" value="C:mitochondrial large ribosomal subunit"/>
    <property type="evidence" value="ECO:0007669"/>
    <property type="project" value="TreeGrafter"/>
</dbReference>
<feature type="transmembrane region" description="Helical" evidence="7">
    <location>
        <begin position="143"/>
        <end position="161"/>
    </location>
</feature>
<evidence type="ECO:0000313" key="10">
    <source>
        <dbReference type="Proteomes" id="UP000027138"/>
    </source>
</evidence>
<evidence type="ECO:0000313" key="9">
    <source>
        <dbReference type="EMBL" id="KDP44254.1"/>
    </source>
</evidence>
<keyword evidence="4" id="KW-0496">Mitochondrion</keyword>
<dbReference type="InterPro" id="IPR007741">
    <property type="entry name" value="Ribosomal_mL43/mS25/NADH_DH"/>
</dbReference>
<dbReference type="PANTHER" id="PTHR21396:SF2">
    <property type="entry name" value="LARGE RIBOSOMAL SUBUNIT PROTEIN ML43"/>
    <property type="match status" value="1"/>
</dbReference>
<name>A0A067LJ39_JATCU</name>
<evidence type="ECO:0000256" key="2">
    <source>
        <dbReference type="ARBA" id="ARBA00006073"/>
    </source>
</evidence>
<dbReference type="Pfam" id="PF13202">
    <property type="entry name" value="EF-hand_5"/>
    <property type="match status" value="3"/>
</dbReference>
<dbReference type="AlphaFoldDB" id="A0A067LJ39"/>
<dbReference type="GO" id="GO:0005509">
    <property type="term" value="F:calcium ion binding"/>
    <property type="evidence" value="ECO:0007669"/>
    <property type="project" value="InterPro"/>
</dbReference>